<sequence length="84" mass="9861">MSEASKAVIRMARNLVRQKRWYLGLPLVIRRRMADGKMRPQTYVTHGGLVWLRDRWQAKLLTDARDAERTREVEKARLQGDLGL</sequence>
<dbReference type="Proteomes" id="UP001223720">
    <property type="component" value="Chromosome"/>
</dbReference>
<evidence type="ECO:0000313" key="2">
    <source>
        <dbReference type="Proteomes" id="UP001223720"/>
    </source>
</evidence>
<proteinExistence type="predicted"/>
<dbReference type="AlphaFoldDB" id="A0AAX3WBD0"/>
<gene>
    <name evidence="1" type="ORF">KEC54_20065</name>
</gene>
<reference evidence="1" key="1">
    <citation type="journal article" date="2022" name="Biotechnol. Bioprocess Eng.">
        <title>Pan-genome Analysis Reveals Comparative Genomic Features of Central Metabolic Pathways in Methylorubrum extorquens.</title>
        <authorList>
            <person name="Lee G.M."/>
            <person name="Scott-Nevros Z.K."/>
            <person name="Lee S.-M."/>
            <person name="Kim D."/>
        </authorList>
    </citation>
    <scope>NUCLEOTIDE SEQUENCE</scope>
    <source>
        <strain evidence="1">ATCC 55366</strain>
    </source>
</reference>
<dbReference type="EMBL" id="CP073633">
    <property type="protein sequence ID" value="WHQ68642.1"/>
    <property type="molecule type" value="Genomic_DNA"/>
</dbReference>
<protein>
    <submittedName>
        <fullName evidence="1">Uncharacterized protein</fullName>
    </submittedName>
</protein>
<organism evidence="1 2">
    <name type="scientific">Methylorubrum extorquens</name>
    <name type="common">Methylobacterium dichloromethanicum</name>
    <name type="synonym">Methylobacterium extorquens</name>
    <dbReference type="NCBI Taxonomy" id="408"/>
    <lineage>
        <taxon>Bacteria</taxon>
        <taxon>Pseudomonadati</taxon>
        <taxon>Pseudomonadota</taxon>
        <taxon>Alphaproteobacteria</taxon>
        <taxon>Hyphomicrobiales</taxon>
        <taxon>Methylobacteriaceae</taxon>
        <taxon>Methylorubrum</taxon>
    </lineage>
</organism>
<evidence type="ECO:0000313" key="1">
    <source>
        <dbReference type="EMBL" id="WHQ68642.1"/>
    </source>
</evidence>
<dbReference type="RefSeq" id="WP_283535247.1">
    <property type="nucleotide sequence ID" value="NZ_CP073633.1"/>
</dbReference>
<accession>A0AAX3WBD0</accession>
<name>A0AAX3WBD0_METEX</name>